<protein>
    <submittedName>
        <fullName evidence="3">Alpha/beta hydrolase</fullName>
    </submittedName>
</protein>
<evidence type="ECO:0000313" key="4">
    <source>
        <dbReference type="Proteomes" id="UP001244136"/>
    </source>
</evidence>
<dbReference type="PANTHER" id="PTHR48081:SF8">
    <property type="entry name" value="ALPHA_BETA HYDROLASE FOLD-3 DOMAIN-CONTAINING PROTEIN-RELATED"/>
    <property type="match status" value="1"/>
</dbReference>
<dbReference type="InterPro" id="IPR050300">
    <property type="entry name" value="GDXG_lipolytic_enzyme"/>
</dbReference>
<sequence>MTTVRLRPSALHSQLRSFFRFVPNPPITRPWLLRLMQAGSTRVSRPKLPASMTHRFVPLGDGAGAHVFAPRGRQRRAAVLWIHGGGFVVGSASQDHARCVRLARDLDVVVVSAEYRTAPGNPFPAALDDVHAAWTWLVEYADELGVDPGRLAVGGQSAGGGLAAALVQRVHDVPGAQPVAQWLFCPMLDDRTAADRSLDPVRHYLWNNRSNRVGWRSYLGVEPGAPDVPRYAAPARRENLAGLPPTWIGCGDIELFHGEDRRNAEALAAAGVPIVLDVVQGAPHACESIRGGAAVSTAYLRRAEGWLRGHLAGGL</sequence>
<evidence type="ECO:0000256" key="1">
    <source>
        <dbReference type="ARBA" id="ARBA00022801"/>
    </source>
</evidence>
<dbReference type="Pfam" id="PF07859">
    <property type="entry name" value="Abhydrolase_3"/>
    <property type="match status" value="1"/>
</dbReference>
<evidence type="ECO:0000313" key="3">
    <source>
        <dbReference type="EMBL" id="WGT46215.1"/>
    </source>
</evidence>
<dbReference type="GO" id="GO:0016787">
    <property type="term" value="F:hydrolase activity"/>
    <property type="evidence" value="ECO:0007669"/>
    <property type="project" value="UniProtKB-KW"/>
</dbReference>
<dbReference type="InterPro" id="IPR029058">
    <property type="entry name" value="AB_hydrolase_fold"/>
</dbReference>
<dbReference type="PANTHER" id="PTHR48081">
    <property type="entry name" value="AB HYDROLASE SUPERFAMILY PROTEIN C4A8.06C"/>
    <property type="match status" value="1"/>
</dbReference>
<dbReference type="Gene3D" id="3.40.50.1820">
    <property type="entry name" value="alpha/beta hydrolase"/>
    <property type="match status" value="1"/>
</dbReference>
<keyword evidence="1 3" id="KW-0378">Hydrolase</keyword>
<dbReference type="EMBL" id="CP123967">
    <property type="protein sequence ID" value="WGT46215.1"/>
    <property type="molecule type" value="Genomic_DNA"/>
</dbReference>
<dbReference type="RefSeq" id="WP_281144027.1">
    <property type="nucleotide sequence ID" value="NZ_CP123967.1"/>
</dbReference>
<feature type="domain" description="Alpha/beta hydrolase fold-3" evidence="2">
    <location>
        <begin position="79"/>
        <end position="286"/>
    </location>
</feature>
<reference evidence="3 4" key="1">
    <citation type="journal article" date="2008" name="Int. J. Syst. Evol. Microbiol.">
        <title>Tessaracoccus flavescens sp. nov., isolated from marine sediment.</title>
        <authorList>
            <person name="Lee D.W."/>
            <person name="Lee S.D."/>
        </authorList>
    </citation>
    <scope>NUCLEOTIDE SEQUENCE [LARGE SCALE GENOMIC DNA]</scope>
    <source>
        <strain evidence="3 4">T21</strain>
    </source>
</reference>
<keyword evidence="4" id="KW-1185">Reference proteome</keyword>
<dbReference type="Proteomes" id="UP001244136">
    <property type="component" value="Chromosome"/>
</dbReference>
<gene>
    <name evidence="3" type="ORF">QH948_08555</name>
</gene>
<dbReference type="InterPro" id="IPR013094">
    <property type="entry name" value="AB_hydrolase_3"/>
</dbReference>
<evidence type="ECO:0000259" key="2">
    <source>
        <dbReference type="Pfam" id="PF07859"/>
    </source>
</evidence>
<name>A0ABY8PUU6_9ACTN</name>
<accession>A0ABY8PUU6</accession>
<dbReference type="SUPFAM" id="SSF53474">
    <property type="entry name" value="alpha/beta-Hydrolases"/>
    <property type="match status" value="1"/>
</dbReference>
<organism evidence="3 4">
    <name type="scientific">Tessaracoccus lacteus</name>
    <dbReference type="NCBI Taxonomy" id="3041766"/>
    <lineage>
        <taxon>Bacteria</taxon>
        <taxon>Bacillati</taxon>
        <taxon>Actinomycetota</taxon>
        <taxon>Actinomycetes</taxon>
        <taxon>Propionibacteriales</taxon>
        <taxon>Propionibacteriaceae</taxon>
        <taxon>Tessaracoccus</taxon>
    </lineage>
</organism>
<proteinExistence type="predicted"/>